<dbReference type="InterPro" id="IPR006439">
    <property type="entry name" value="HAD-SF_hydro_IA"/>
</dbReference>
<evidence type="ECO:0000313" key="1">
    <source>
        <dbReference type="EMBL" id="KHJ92476.1"/>
    </source>
</evidence>
<dbReference type="Gene3D" id="3.40.50.1000">
    <property type="entry name" value="HAD superfamily/HAD-like"/>
    <property type="match status" value="1"/>
</dbReference>
<dbReference type="PANTHER" id="PTHR46191">
    <property type="match status" value="1"/>
</dbReference>
<dbReference type="EMBL" id="KN551328">
    <property type="protein sequence ID" value="KHJ92476.1"/>
    <property type="molecule type" value="Genomic_DNA"/>
</dbReference>
<dbReference type="PANTHER" id="PTHR46191:SF2">
    <property type="entry name" value="HALOACID DEHALOGENASE-LIKE HYDROLASE DOMAIN-CONTAINING PROTEIN 3"/>
    <property type="match status" value="1"/>
</dbReference>
<evidence type="ECO:0000313" key="2">
    <source>
        <dbReference type="Proteomes" id="UP000053660"/>
    </source>
</evidence>
<name>A0A0B1T8I7_OESDE</name>
<dbReference type="InterPro" id="IPR023214">
    <property type="entry name" value="HAD_sf"/>
</dbReference>
<dbReference type="Proteomes" id="UP000053660">
    <property type="component" value="Unassembled WGS sequence"/>
</dbReference>
<organism evidence="1 2">
    <name type="scientific">Oesophagostomum dentatum</name>
    <name type="common">Nodular worm</name>
    <dbReference type="NCBI Taxonomy" id="61180"/>
    <lineage>
        <taxon>Eukaryota</taxon>
        <taxon>Metazoa</taxon>
        <taxon>Ecdysozoa</taxon>
        <taxon>Nematoda</taxon>
        <taxon>Chromadorea</taxon>
        <taxon>Rhabditida</taxon>
        <taxon>Rhabditina</taxon>
        <taxon>Rhabditomorpha</taxon>
        <taxon>Strongyloidea</taxon>
        <taxon>Strongylidae</taxon>
        <taxon>Oesophagostomum</taxon>
    </lineage>
</organism>
<dbReference type="OrthoDB" id="444127at2759"/>
<gene>
    <name evidence="1" type="ORF">OESDEN_07638</name>
</gene>
<reference evidence="1 2" key="1">
    <citation type="submission" date="2014-03" db="EMBL/GenBank/DDBJ databases">
        <title>Draft genome of the hookworm Oesophagostomum dentatum.</title>
        <authorList>
            <person name="Mitreva M."/>
        </authorList>
    </citation>
    <scope>NUCLEOTIDE SEQUENCE [LARGE SCALE GENOMIC DNA]</scope>
    <source>
        <strain evidence="1 2">OD-Hann</strain>
    </source>
</reference>
<dbReference type="NCBIfam" id="TIGR01549">
    <property type="entry name" value="HAD-SF-IA-v1"/>
    <property type="match status" value="1"/>
</dbReference>
<dbReference type="AlphaFoldDB" id="A0A0B1T8I7"/>
<keyword evidence="2" id="KW-1185">Reference proteome</keyword>
<dbReference type="Pfam" id="PF00702">
    <property type="entry name" value="Hydrolase"/>
    <property type="match status" value="1"/>
</dbReference>
<dbReference type="InterPro" id="IPR036412">
    <property type="entry name" value="HAD-like_sf"/>
</dbReference>
<dbReference type="SUPFAM" id="SSF56784">
    <property type="entry name" value="HAD-like"/>
    <property type="match status" value="1"/>
</dbReference>
<sequence>MITLCDNIAKLDATNDCKLHPITVIQGCPTPIDQERGDKIARQLFDFYSTAEPWRIVDPEIKNVVAQLRQRGVGVAVLSNFDERLRKILQGLDLYELFDTVVLSGELGIEKPNPKMFEVVLTKHHLSDPSQLLHIGDNVKKDYQAAKDFGARAFLLDPLSVHESVPSEDRLIKFSELRFEL</sequence>
<keyword evidence="1" id="KW-0378">Hydrolase</keyword>
<dbReference type="GO" id="GO:0005634">
    <property type="term" value="C:nucleus"/>
    <property type="evidence" value="ECO:0007669"/>
    <property type="project" value="TreeGrafter"/>
</dbReference>
<dbReference type="NCBIfam" id="TIGR01509">
    <property type="entry name" value="HAD-SF-IA-v3"/>
    <property type="match status" value="1"/>
</dbReference>
<proteinExistence type="predicted"/>
<dbReference type="GO" id="GO:0016787">
    <property type="term" value="F:hydrolase activity"/>
    <property type="evidence" value="ECO:0007669"/>
    <property type="project" value="UniProtKB-KW"/>
</dbReference>
<protein>
    <submittedName>
        <fullName evidence="1">HAD hydrolase, family IA, variant 1</fullName>
    </submittedName>
</protein>
<dbReference type="InterPro" id="IPR051828">
    <property type="entry name" value="HAD-like_hydrolase_domain"/>
</dbReference>
<accession>A0A0B1T8I7</accession>